<reference evidence="6" key="1">
    <citation type="submission" date="2016-09" db="EMBL/GenBank/DDBJ databases">
        <authorList>
            <person name="Greninger A.L."/>
            <person name="Jerome K.R."/>
            <person name="Mcnair B."/>
            <person name="Wallis C."/>
            <person name="Fang F."/>
        </authorList>
    </citation>
    <scope>NUCLEOTIDE SEQUENCE [LARGE SCALE GENOMIC DNA]</scope>
    <source>
        <strain evidence="6">M6</strain>
    </source>
</reference>
<accession>A0A1E3RRU5</accession>
<keyword evidence="6" id="KW-1185">Reference proteome</keyword>
<dbReference type="PANTHER" id="PTHR46268:SF27">
    <property type="entry name" value="UNIVERSAL STRESS PROTEIN RV2623"/>
    <property type="match status" value="1"/>
</dbReference>
<dbReference type="PANTHER" id="PTHR46268">
    <property type="entry name" value="STRESS RESPONSE PROTEIN NHAX"/>
    <property type="match status" value="1"/>
</dbReference>
<gene>
    <name evidence="5" type="ORF">BHQ18_02280</name>
</gene>
<dbReference type="RefSeq" id="WP_069411921.1">
    <property type="nucleotide sequence ID" value="NZ_JACKUL010000020.1"/>
</dbReference>
<evidence type="ECO:0000256" key="1">
    <source>
        <dbReference type="ARBA" id="ARBA00008791"/>
    </source>
</evidence>
<keyword evidence="2" id="KW-0547">Nucleotide-binding</keyword>
<dbReference type="AlphaFoldDB" id="A0A1E3RRU5"/>
<feature type="domain" description="UspA" evidence="4">
    <location>
        <begin position="10"/>
        <end position="131"/>
    </location>
</feature>
<dbReference type="PRINTS" id="PR01438">
    <property type="entry name" value="UNVRSLSTRESS"/>
</dbReference>
<dbReference type="InterPro" id="IPR006016">
    <property type="entry name" value="UspA"/>
</dbReference>
<evidence type="ECO:0000259" key="4">
    <source>
        <dbReference type="Pfam" id="PF00582"/>
    </source>
</evidence>
<dbReference type="InterPro" id="IPR006015">
    <property type="entry name" value="Universal_stress_UspA"/>
</dbReference>
<comment type="similarity">
    <text evidence="1">Belongs to the universal stress protein A family.</text>
</comment>
<dbReference type="STRING" id="1776.BHQ18_02280"/>
<evidence type="ECO:0000256" key="2">
    <source>
        <dbReference type="ARBA" id="ARBA00022741"/>
    </source>
</evidence>
<dbReference type="Pfam" id="PF00582">
    <property type="entry name" value="Usp"/>
    <property type="match status" value="2"/>
</dbReference>
<evidence type="ECO:0000313" key="5">
    <source>
        <dbReference type="EMBL" id="ODQ92570.1"/>
    </source>
</evidence>
<feature type="domain" description="UspA" evidence="4">
    <location>
        <begin position="144"/>
        <end position="276"/>
    </location>
</feature>
<dbReference type="Proteomes" id="UP000094053">
    <property type="component" value="Unassembled WGS sequence"/>
</dbReference>
<dbReference type="EMBL" id="MIHA01000001">
    <property type="protein sequence ID" value="ODQ92570.1"/>
    <property type="molecule type" value="Genomic_DNA"/>
</dbReference>
<evidence type="ECO:0000256" key="3">
    <source>
        <dbReference type="ARBA" id="ARBA00022840"/>
    </source>
</evidence>
<protein>
    <submittedName>
        <fullName evidence="5">Universal stress protein UspA</fullName>
    </submittedName>
</protein>
<dbReference type="SUPFAM" id="SSF52402">
    <property type="entry name" value="Adenine nucleotide alpha hydrolases-like"/>
    <property type="match status" value="2"/>
</dbReference>
<sequence length="278" mass="29103">MPASTTPHGIVAAVDGSPAARVAADWAAREAALRQVPLSIVHIAAVSSAHEPHGVLDDAVAVAERAVGGASVGISTEQRDAPVVESLVDRSATADMIVVGRRGLGRVGRRLLGSVSSALVRQARCPVAVIHDEDPLMDRPATAPVVVGVDGSAVSEAATGIAFDEADRRGVDLVAVHAWSDFSADELHEGSWPDLQRQAMQLLVERLAPWAERHPSLTVRRVVVMDRPARELLRQSESAQLTVVGSHGRGGLAGMLLGSVSAAVVESARMPVLVVRSR</sequence>
<organism evidence="5 6">
    <name type="scientific">Mycolicibacterium flavescens</name>
    <name type="common">Mycobacterium flavescens</name>
    <dbReference type="NCBI Taxonomy" id="1776"/>
    <lineage>
        <taxon>Bacteria</taxon>
        <taxon>Bacillati</taxon>
        <taxon>Actinomycetota</taxon>
        <taxon>Actinomycetes</taxon>
        <taxon>Mycobacteriales</taxon>
        <taxon>Mycobacteriaceae</taxon>
        <taxon>Mycolicibacterium</taxon>
    </lineage>
</organism>
<evidence type="ECO:0000313" key="6">
    <source>
        <dbReference type="Proteomes" id="UP000094053"/>
    </source>
</evidence>
<dbReference type="GO" id="GO:0005524">
    <property type="term" value="F:ATP binding"/>
    <property type="evidence" value="ECO:0007669"/>
    <property type="project" value="UniProtKB-KW"/>
</dbReference>
<dbReference type="InterPro" id="IPR014729">
    <property type="entry name" value="Rossmann-like_a/b/a_fold"/>
</dbReference>
<proteinExistence type="inferred from homology"/>
<dbReference type="OrthoDB" id="3174546at2"/>
<comment type="caution">
    <text evidence="5">The sequence shown here is derived from an EMBL/GenBank/DDBJ whole genome shotgun (WGS) entry which is preliminary data.</text>
</comment>
<name>A0A1E3RRU5_MYCFV</name>
<dbReference type="Gene3D" id="3.40.50.620">
    <property type="entry name" value="HUPs"/>
    <property type="match status" value="2"/>
</dbReference>
<keyword evidence="3" id="KW-0067">ATP-binding</keyword>